<proteinExistence type="predicted"/>
<evidence type="ECO:0000313" key="4">
    <source>
        <dbReference type="RefSeq" id="XP_023946809.2"/>
    </source>
</evidence>
<sequence length="540" mass="62208">MARDKMAAIYLPCVVFVCLNIFAVEGAMHVKGLICQDPDTKKLYPVNSTWPSESFCGNYTCRLRRTNVTQTEYAPVNIISTSPDTKDKSLSDDMELSPSEQAFVFLKKMQPAQEPIFHKEAQNRANARTDSKKSGGTDSDRYLTESEIKSITEILHTVKKSDLEAIIEIYNIAQDIYKEMDTNMEEKKVNDTDMKIKSTNSEIKETDLNTLKTNDSKHNVLKAKESVSYWYEPLENTKTKPTDLKVEGTYSVPTARSYSRPATYFSGLLTERDFRKLPYPISSNLQVSSPYTYNKVTHNFHNYAPRQAKPCRKRFNNIAPTWVNTHLNNAKSEAERWQLMQPVLLPYPFSYVHHYNFSSYPTSFYYSNYPLIQLNADYSRTQTYPQQNFGAYKISDVPKAIVSANIEENHKPDFKEEVNTDDKETLNNKEVVVIPEWQTEELSAKVLDEVKANILENSKLLKHLNAVKNVKVAKVVKLDELTRRKRDTSNTDNEDIEFKIIKYEPYLEKTICESSTELGYFRLGDPHEPYPACCPQKIYS</sequence>
<evidence type="ECO:0000256" key="1">
    <source>
        <dbReference type="SAM" id="MobiDB-lite"/>
    </source>
</evidence>
<reference evidence="3" key="1">
    <citation type="submission" date="2025-05" db="UniProtKB">
        <authorList>
            <consortium name="RefSeq"/>
        </authorList>
    </citation>
    <scope>NUCLEOTIDE SEQUENCE [LARGE SCALE GENOMIC DNA]</scope>
</reference>
<keyword evidence="2" id="KW-0732">Signal</keyword>
<feature type="signal peptide" evidence="2">
    <location>
        <begin position="1"/>
        <end position="26"/>
    </location>
</feature>
<keyword evidence="3" id="KW-1185">Reference proteome</keyword>
<evidence type="ECO:0000256" key="2">
    <source>
        <dbReference type="SAM" id="SignalP"/>
    </source>
</evidence>
<evidence type="ECO:0000313" key="3">
    <source>
        <dbReference type="Proteomes" id="UP001652582"/>
    </source>
</evidence>
<dbReference type="KEGG" id="bany:112052107"/>
<dbReference type="Proteomes" id="UP001652582">
    <property type="component" value="Chromosome 2"/>
</dbReference>
<name>A0A6J1NIQ0_BICAN</name>
<reference evidence="4" key="2">
    <citation type="submission" date="2025-08" db="UniProtKB">
        <authorList>
            <consortium name="RefSeq"/>
        </authorList>
    </citation>
    <scope>IDENTIFICATION</scope>
</reference>
<dbReference type="RefSeq" id="XP_023946809.2">
    <property type="nucleotide sequence ID" value="XM_024091041.2"/>
</dbReference>
<dbReference type="GeneID" id="112052107"/>
<feature type="chain" id="PRO_5046057151" evidence="2">
    <location>
        <begin position="27"/>
        <end position="540"/>
    </location>
</feature>
<dbReference type="AlphaFoldDB" id="A0A6J1NIQ0"/>
<gene>
    <name evidence="4" type="primary">LOC112052107</name>
</gene>
<organism evidence="3 4">
    <name type="scientific">Bicyclus anynana</name>
    <name type="common">Squinting bush brown butterfly</name>
    <dbReference type="NCBI Taxonomy" id="110368"/>
    <lineage>
        <taxon>Eukaryota</taxon>
        <taxon>Metazoa</taxon>
        <taxon>Ecdysozoa</taxon>
        <taxon>Arthropoda</taxon>
        <taxon>Hexapoda</taxon>
        <taxon>Insecta</taxon>
        <taxon>Pterygota</taxon>
        <taxon>Neoptera</taxon>
        <taxon>Endopterygota</taxon>
        <taxon>Lepidoptera</taxon>
        <taxon>Glossata</taxon>
        <taxon>Ditrysia</taxon>
        <taxon>Papilionoidea</taxon>
        <taxon>Nymphalidae</taxon>
        <taxon>Satyrinae</taxon>
        <taxon>Satyrini</taxon>
        <taxon>Mycalesina</taxon>
        <taxon>Bicyclus</taxon>
    </lineage>
</organism>
<dbReference type="OrthoDB" id="7467570at2759"/>
<accession>A0A6J1NIQ0</accession>
<protein>
    <submittedName>
        <fullName evidence="4">Uncharacterized protein LOC112052107</fullName>
    </submittedName>
</protein>
<feature type="region of interest" description="Disordered" evidence="1">
    <location>
        <begin position="116"/>
        <end position="141"/>
    </location>
</feature>